<proteinExistence type="predicted"/>
<dbReference type="EMBL" id="JAGFWR010000001">
    <property type="protein sequence ID" value="MBO4159507.1"/>
    <property type="molecule type" value="Genomic_DNA"/>
</dbReference>
<protein>
    <submittedName>
        <fullName evidence="1">Uncharacterized protein</fullName>
    </submittedName>
</protein>
<name>A0ABS3V1K7_9ACTN</name>
<evidence type="ECO:0000313" key="2">
    <source>
        <dbReference type="Proteomes" id="UP000671399"/>
    </source>
</evidence>
<gene>
    <name evidence="1" type="ORF">JQN83_01585</name>
</gene>
<evidence type="ECO:0000313" key="1">
    <source>
        <dbReference type="EMBL" id="MBO4159507.1"/>
    </source>
</evidence>
<reference evidence="1 2" key="1">
    <citation type="submission" date="2021-03" db="EMBL/GenBank/DDBJ databases">
        <authorList>
            <person name="Lee D.-H."/>
        </authorList>
    </citation>
    <scope>NUCLEOTIDE SEQUENCE [LARGE SCALE GENOMIC DNA]</scope>
    <source>
        <strain evidence="1 2">MMS20-R2-23</strain>
    </source>
</reference>
<accession>A0ABS3V1K7</accession>
<dbReference type="Proteomes" id="UP000671399">
    <property type="component" value="Unassembled WGS sequence"/>
</dbReference>
<sequence>MGSGRSTGGAPPCLDRRRVGRCLRSAALFAEGAVAMALVLGREDAVGWAGAVAAVLRSTAELVEGPAQR</sequence>
<comment type="caution">
    <text evidence="1">The sequence shown here is derived from an EMBL/GenBank/DDBJ whole genome shotgun (WGS) entry which is preliminary data.</text>
</comment>
<dbReference type="RefSeq" id="WP_208565210.1">
    <property type="nucleotide sequence ID" value="NZ_JAGFWR010000001.1"/>
</dbReference>
<keyword evidence="2" id="KW-1185">Reference proteome</keyword>
<organism evidence="1 2">
    <name type="scientific">Micromonospora antibiotica</name>
    <dbReference type="NCBI Taxonomy" id="2807623"/>
    <lineage>
        <taxon>Bacteria</taxon>
        <taxon>Bacillati</taxon>
        <taxon>Actinomycetota</taxon>
        <taxon>Actinomycetes</taxon>
        <taxon>Micromonosporales</taxon>
        <taxon>Micromonosporaceae</taxon>
        <taxon>Micromonospora</taxon>
    </lineage>
</organism>